<organism evidence="2 3">
    <name type="scientific">Mugilogobius chulae</name>
    <name type="common">yellowstripe goby</name>
    <dbReference type="NCBI Taxonomy" id="88201"/>
    <lineage>
        <taxon>Eukaryota</taxon>
        <taxon>Metazoa</taxon>
        <taxon>Chordata</taxon>
        <taxon>Craniata</taxon>
        <taxon>Vertebrata</taxon>
        <taxon>Euteleostomi</taxon>
        <taxon>Actinopterygii</taxon>
        <taxon>Neopterygii</taxon>
        <taxon>Teleostei</taxon>
        <taxon>Neoteleostei</taxon>
        <taxon>Acanthomorphata</taxon>
        <taxon>Gobiaria</taxon>
        <taxon>Gobiiformes</taxon>
        <taxon>Gobioidei</taxon>
        <taxon>Gobiidae</taxon>
        <taxon>Gobionellinae</taxon>
        <taxon>Mugilogobius</taxon>
    </lineage>
</organism>
<dbReference type="CDD" id="cd00037">
    <property type="entry name" value="CLECT"/>
    <property type="match status" value="1"/>
</dbReference>
<evidence type="ECO:0000313" key="2">
    <source>
        <dbReference type="EMBL" id="KAK7910020.1"/>
    </source>
</evidence>
<dbReference type="Gene3D" id="3.10.100.10">
    <property type="entry name" value="Mannose-Binding Protein A, subunit A"/>
    <property type="match status" value="1"/>
</dbReference>
<evidence type="ECO:0000256" key="1">
    <source>
        <dbReference type="SAM" id="SignalP"/>
    </source>
</evidence>
<name>A0AAW0NZJ7_9GOBI</name>
<sequence>MNAPSVAVFLWIFLAKTAVLESAAVFQIRSDVACPTDWTYAFNMKCIRLYPNDTMSQATVTCHALLSDMGVPVDKIESAVVFTVGGTQNGEELWLGHHMESKDKFADKIPACSEDVGTGQCVKLVVTGCSSHCWAPENCETKLPFFCIGDASMLRRSRVNQNDGH</sequence>
<dbReference type="SUPFAM" id="SSF56436">
    <property type="entry name" value="C-type lectin-like"/>
    <property type="match status" value="1"/>
</dbReference>
<keyword evidence="3" id="KW-1185">Reference proteome</keyword>
<dbReference type="AlphaFoldDB" id="A0AAW0NZJ7"/>
<feature type="chain" id="PRO_5043553134" description="C-type lectin domain-containing protein" evidence="1">
    <location>
        <begin position="23"/>
        <end position="165"/>
    </location>
</feature>
<evidence type="ECO:0008006" key="4">
    <source>
        <dbReference type="Google" id="ProtNLM"/>
    </source>
</evidence>
<proteinExistence type="predicted"/>
<accession>A0AAW0NZJ7</accession>
<evidence type="ECO:0000313" key="3">
    <source>
        <dbReference type="Proteomes" id="UP001460270"/>
    </source>
</evidence>
<dbReference type="InterPro" id="IPR016186">
    <property type="entry name" value="C-type_lectin-like/link_sf"/>
</dbReference>
<protein>
    <recommendedName>
        <fullName evidence="4">C-type lectin domain-containing protein</fullName>
    </recommendedName>
</protein>
<gene>
    <name evidence="2" type="ORF">WMY93_014704</name>
</gene>
<feature type="signal peptide" evidence="1">
    <location>
        <begin position="1"/>
        <end position="22"/>
    </location>
</feature>
<dbReference type="InterPro" id="IPR016187">
    <property type="entry name" value="CTDL_fold"/>
</dbReference>
<keyword evidence="1" id="KW-0732">Signal</keyword>
<dbReference type="EMBL" id="JBBPFD010000010">
    <property type="protein sequence ID" value="KAK7910020.1"/>
    <property type="molecule type" value="Genomic_DNA"/>
</dbReference>
<reference evidence="3" key="1">
    <citation type="submission" date="2024-04" db="EMBL/GenBank/DDBJ databases">
        <title>Salinicola lusitanus LLJ914,a marine bacterium isolated from the Okinawa Trough.</title>
        <authorList>
            <person name="Li J."/>
        </authorList>
    </citation>
    <scope>NUCLEOTIDE SEQUENCE [LARGE SCALE GENOMIC DNA]</scope>
</reference>
<dbReference type="Proteomes" id="UP001460270">
    <property type="component" value="Unassembled WGS sequence"/>
</dbReference>
<comment type="caution">
    <text evidence="2">The sequence shown here is derived from an EMBL/GenBank/DDBJ whole genome shotgun (WGS) entry which is preliminary data.</text>
</comment>